<dbReference type="GO" id="GO:0006310">
    <property type="term" value="P:DNA recombination"/>
    <property type="evidence" value="ECO:0007669"/>
    <property type="project" value="UniProtKB-KW"/>
</dbReference>
<dbReference type="Proteomes" id="UP000499080">
    <property type="component" value="Unassembled WGS sequence"/>
</dbReference>
<evidence type="ECO:0000256" key="1">
    <source>
        <dbReference type="RuleBase" id="RU363044"/>
    </source>
</evidence>
<keyword evidence="1" id="KW-0547">Nucleotide-binding</keyword>
<dbReference type="GO" id="GO:0000723">
    <property type="term" value="P:telomere maintenance"/>
    <property type="evidence" value="ECO:0007669"/>
    <property type="project" value="InterPro"/>
</dbReference>
<proteinExistence type="inferred from homology"/>
<dbReference type="AlphaFoldDB" id="A0A4Y2EHR1"/>
<dbReference type="EMBL" id="BGPR01000584">
    <property type="protein sequence ID" value="GBM27394.1"/>
    <property type="molecule type" value="Genomic_DNA"/>
</dbReference>
<dbReference type="PANTHER" id="PTHR10492">
    <property type="match status" value="1"/>
</dbReference>
<dbReference type="InterPro" id="IPR027417">
    <property type="entry name" value="P-loop_NTPase"/>
</dbReference>
<feature type="domain" description="DNA helicase Pif1-like DEAD-box helicase" evidence="2">
    <location>
        <begin position="336"/>
        <end position="400"/>
    </location>
</feature>
<dbReference type="SUPFAM" id="SSF52540">
    <property type="entry name" value="P-loop containing nucleoside triphosphate hydrolases"/>
    <property type="match status" value="1"/>
</dbReference>
<dbReference type="GO" id="GO:0016887">
    <property type="term" value="F:ATP hydrolysis activity"/>
    <property type="evidence" value="ECO:0007669"/>
    <property type="project" value="RHEA"/>
</dbReference>
<organism evidence="3 4">
    <name type="scientific">Araneus ventricosus</name>
    <name type="common">Orbweaver spider</name>
    <name type="synonym">Epeira ventricosa</name>
    <dbReference type="NCBI Taxonomy" id="182803"/>
    <lineage>
        <taxon>Eukaryota</taxon>
        <taxon>Metazoa</taxon>
        <taxon>Ecdysozoa</taxon>
        <taxon>Arthropoda</taxon>
        <taxon>Chelicerata</taxon>
        <taxon>Arachnida</taxon>
        <taxon>Araneae</taxon>
        <taxon>Araneomorphae</taxon>
        <taxon>Entelegynae</taxon>
        <taxon>Araneoidea</taxon>
        <taxon>Araneidae</taxon>
        <taxon>Araneus</taxon>
    </lineage>
</organism>
<evidence type="ECO:0000313" key="3">
    <source>
        <dbReference type="EMBL" id="GBM27394.1"/>
    </source>
</evidence>
<keyword evidence="1" id="KW-0227">DNA damage</keyword>
<reference evidence="3 4" key="1">
    <citation type="journal article" date="2019" name="Sci. Rep.">
        <title>Orb-weaving spider Araneus ventricosus genome elucidates the spidroin gene catalogue.</title>
        <authorList>
            <person name="Kono N."/>
            <person name="Nakamura H."/>
            <person name="Ohtoshi R."/>
            <person name="Moran D.A.P."/>
            <person name="Shinohara A."/>
            <person name="Yoshida Y."/>
            <person name="Fujiwara M."/>
            <person name="Mori M."/>
            <person name="Tomita M."/>
            <person name="Arakawa K."/>
        </authorList>
    </citation>
    <scope>NUCLEOTIDE SEQUENCE [LARGE SCALE GENOMIC DNA]</scope>
</reference>
<keyword evidence="1" id="KW-0233">DNA recombination</keyword>
<keyword evidence="1" id="KW-0067">ATP-binding</keyword>
<keyword evidence="1" id="KW-0378">Hydrolase</keyword>
<dbReference type="PANTHER" id="PTHR10492:SF57">
    <property type="entry name" value="ATP-DEPENDENT DNA HELICASE"/>
    <property type="match status" value="1"/>
</dbReference>
<comment type="catalytic activity">
    <reaction evidence="1">
        <text>ATP + H2O = ADP + phosphate + H(+)</text>
        <dbReference type="Rhea" id="RHEA:13065"/>
        <dbReference type="ChEBI" id="CHEBI:15377"/>
        <dbReference type="ChEBI" id="CHEBI:15378"/>
        <dbReference type="ChEBI" id="CHEBI:30616"/>
        <dbReference type="ChEBI" id="CHEBI:43474"/>
        <dbReference type="ChEBI" id="CHEBI:456216"/>
        <dbReference type="EC" id="5.6.2.3"/>
    </reaction>
</comment>
<gene>
    <name evidence="3" type="ORF">AVEN_250425_1</name>
</gene>
<dbReference type="OrthoDB" id="7789720at2759"/>
<dbReference type="GO" id="GO:0043139">
    <property type="term" value="F:5'-3' DNA helicase activity"/>
    <property type="evidence" value="ECO:0007669"/>
    <property type="project" value="UniProtKB-EC"/>
</dbReference>
<keyword evidence="4" id="KW-1185">Reference proteome</keyword>
<accession>A0A4Y2EHR1</accession>
<dbReference type="Gene3D" id="3.40.50.300">
    <property type="entry name" value="P-loop containing nucleotide triphosphate hydrolases"/>
    <property type="match status" value="1"/>
</dbReference>
<dbReference type="GO" id="GO:0005524">
    <property type="term" value="F:ATP binding"/>
    <property type="evidence" value="ECO:0007669"/>
    <property type="project" value="UniProtKB-KW"/>
</dbReference>
<comment type="similarity">
    <text evidence="1">Belongs to the helicase family.</text>
</comment>
<name>A0A4Y2EHR1_ARAVE</name>
<comment type="caution">
    <text evidence="3">The sequence shown here is derived from an EMBL/GenBank/DDBJ whole genome shotgun (WGS) entry which is preliminary data.</text>
</comment>
<protein>
    <recommendedName>
        <fullName evidence="1">ATP-dependent DNA helicase</fullName>
        <ecNumber evidence="1">5.6.2.3</ecNumber>
    </recommendedName>
</protein>
<dbReference type="GO" id="GO:0006281">
    <property type="term" value="P:DNA repair"/>
    <property type="evidence" value="ECO:0007669"/>
    <property type="project" value="UniProtKB-KW"/>
</dbReference>
<keyword evidence="1" id="KW-0347">Helicase</keyword>
<dbReference type="Pfam" id="PF05970">
    <property type="entry name" value="PIF1"/>
    <property type="match status" value="1"/>
</dbReference>
<dbReference type="EC" id="5.6.2.3" evidence="1"/>
<evidence type="ECO:0000259" key="2">
    <source>
        <dbReference type="Pfam" id="PF05970"/>
    </source>
</evidence>
<dbReference type="InterPro" id="IPR010285">
    <property type="entry name" value="DNA_helicase_pif1-like_DEAD"/>
</dbReference>
<comment type="cofactor">
    <cofactor evidence="1">
        <name>Mg(2+)</name>
        <dbReference type="ChEBI" id="CHEBI:18420"/>
    </cofactor>
</comment>
<keyword evidence="1" id="KW-0234">DNA repair</keyword>
<evidence type="ECO:0000313" key="4">
    <source>
        <dbReference type="Proteomes" id="UP000499080"/>
    </source>
</evidence>
<sequence length="402" mass="46155">MVHGPCGIINPNAPCMKDGECSKQFPKAFRKETEENVNGYPVYKRRCIEPVRVGKHCIDNRWIVLYNPWLSKKYNAHINVEVCASVKSVEYLYKYVYKGHDAASITLKNDDSVNHDEILNFLDWRYVIAPEAMWRLKGQENEAVERASIKDTTLTAWFKLNLIDEEAHEYYYADIPQYYVFDKPSTKWQKRQRGGQQVIGRMPVVSVQDSERFYLRMLLLRKTGVISFNDLKTIDGTLCETFQEACKVLGLLDGDQHWHDTLLEAARMQMPSYLRILYSEETGPFYALAELNELLKSYGPNLRKVNLPSVDLQCDLFRLSYDAMEEQSKANANIEKLNSEQRYAVCKVLHAIYEYQTDMPKCFFLDGPAGTGKTFVYSTLLHAVRGKGDQANAVASTGIAVK</sequence>